<dbReference type="InterPro" id="IPR010380">
    <property type="entry name" value="DUF975"/>
</dbReference>
<dbReference type="EMBL" id="BJWG01000015">
    <property type="protein sequence ID" value="GEL96190.1"/>
    <property type="molecule type" value="Genomic_DNA"/>
</dbReference>
<name>A0A511JDW6_9CELL</name>
<evidence type="ECO:0000313" key="4">
    <source>
        <dbReference type="EMBL" id="GEL96190.1"/>
    </source>
</evidence>
<accession>A0A511JDW6</accession>
<dbReference type="PANTHER" id="PTHR40076">
    <property type="entry name" value="MEMBRANE PROTEIN-RELATED"/>
    <property type="match status" value="1"/>
</dbReference>
<keyword evidence="5" id="KW-1185">Reference proteome</keyword>
<evidence type="ECO:0000313" key="5">
    <source>
        <dbReference type="Proteomes" id="UP000321720"/>
    </source>
</evidence>
<feature type="transmembrane region" description="Helical" evidence="2">
    <location>
        <begin position="252"/>
        <end position="285"/>
    </location>
</feature>
<comment type="caution">
    <text evidence="4">The sequence shown here is derived from an EMBL/GenBank/DDBJ whole genome shotgun (WGS) entry which is preliminary data.</text>
</comment>
<dbReference type="Proteomes" id="UP000321720">
    <property type="component" value="Unassembled WGS sequence"/>
</dbReference>
<dbReference type="RefSeq" id="WP_146843831.1">
    <property type="nucleotide sequence ID" value="NZ_BJWG01000015.1"/>
</dbReference>
<proteinExistence type="predicted"/>
<sequence length="302" mass="31323">MSENPGTTPAGEGQDPQVPPTTPDPTPASAVPPEPAPPAAPGYPPAGSYPPPGDYPPPGAHPAGAYEQPGGSGVDVMAAFTWGWKKFTENAGPIVLAVLGYVVGLGVIIGIWYAIMAAVLLGASDDLTIDANGNIHGGGPSMFATLFFVALMALVVTLLVSVFQAGFIQGALRISQGEKLTVDAFFKFKNLSAVILASLLVGVLAAIGYALCYLPGIVFMFFAMFTMYYVVDRGLGAVDALKASFQLVSKNAVTVLLLFLGIAVVTFVGGLVCFVGTLVALPLALLAQTYVYRRLNNEPVVD</sequence>
<evidence type="ECO:0000256" key="2">
    <source>
        <dbReference type="SAM" id="Phobius"/>
    </source>
</evidence>
<dbReference type="AlphaFoldDB" id="A0A511JDW6"/>
<feature type="transmembrane region" description="Helical" evidence="2">
    <location>
        <begin position="94"/>
        <end position="123"/>
    </location>
</feature>
<feature type="domain" description="DUF7847" evidence="3">
    <location>
        <begin position="200"/>
        <end position="282"/>
    </location>
</feature>
<keyword evidence="2" id="KW-0812">Transmembrane</keyword>
<keyword evidence="2" id="KW-0472">Membrane</keyword>
<dbReference type="PANTHER" id="PTHR40076:SF1">
    <property type="entry name" value="MEMBRANE PROTEIN"/>
    <property type="match status" value="1"/>
</dbReference>
<dbReference type="Pfam" id="PF25231">
    <property type="entry name" value="DUF7847"/>
    <property type="match status" value="1"/>
</dbReference>
<keyword evidence="2" id="KW-1133">Transmembrane helix</keyword>
<dbReference type="InterPro" id="IPR057169">
    <property type="entry name" value="DUF7847"/>
</dbReference>
<protein>
    <recommendedName>
        <fullName evidence="3">DUF7847 domain-containing protein</fullName>
    </recommendedName>
</protein>
<feature type="compositionally biased region" description="Pro residues" evidence="1">
    <location>
        <begin position="17"/>
        <end position="60"/>
    </location>
</feature>
<evidence type="ECO:0000256" key="1">
    <source>
        <dbReference type="SAM" id="MobiDB-lite"/>
    </source>
</evidence>
<feature type="transmembrane region" description="Helical" evidence="2">
    <location>
        <begin position="143"/>
        <end position="167"/>
    </location>
</feature>
<organism evidence="4 5">
    <name type="scientific">Cellulomonas composti</name>
    <dbReference type="NCBI Taxonomy" id="266130"/>
    <lineage>
        <taxon>Bacteria</taxon>
        <taxon>Bacillati</taxon>
        <taxon>Actinomycetota</taxon>
        <taxon>Actinomycetes</taxon>
        <taxon>Micrococcales</taxon>
        <taxon>Cellulomonadaceae</taxon>
        <taxon>Cellulomonas</taxon>
    </lineage>
</organism>
<dbReference type="OrthoDB" id="4829830at2"/>
<gene>
    <name evidence="4" type="ORF">CCO02nite_28480</name>
</gene>
<feature type="transmembrane region" description="Helical" evidence="2">
    <location>
        <begin position="188"/>
        <end position="207"/>
    </location>
</feature>
<evidence type="ECO:0000259" key="3">
    <source>
        <dbReference type="Pfam" id="PF25231"/>
    </source>
</evidence>
<feature type="region of interest" description="Disordered" evidence="1">
    <location>
        <begin position="1"/>
        <end position="67"/>
    </location>
</feature>
<reference evidence="4 5" key="1">
    <citation type="submission" date="2019-07" db="EMBL/GenBank/DDBJ databases">
        <title>Whole genome shotgun sequence of Cellulomonas composti NBRC 100758.</title>
        <authorList>
            <person name="Hosoyama A."/>
            <person name="Uohara A."/>
            <person name="Ohji S."/>
            <person name="Ichikawa N."/>
        </authorList>
    </citation>
    <scope>NUCLEOTIDE SEQUENCE [LARGE SCALE GENOMIC DNA]</scope>
    <source>
        <strain evidence="4 5">NBRC 100758</strain>
    </source>
</reference>